<dbReference type="GeneTree" id="ENSGT00940000166143"/>
<evidence type="ECO:0000313" key="2">
    <source>
        <dbReference type="Proteomes" id="UP000233100"/>
    </source>
</evidence>
<dbReference type="PANTHER" id="PTHR12138">
    <property type="entry name" value="PRIMATE-EXPANDED PROTEIN FAMILY"/>
    <property type="match status" value="1"/>
</dbReference>
<name>A0A7N9D581_MACFA</name>
<dbReference type="Ensembl" id="ENSMFAT00000082667.1">
    <property type="protein sequence ID" value="ENSMFAP00000060501.1"/>
    <property type="gene ID" value="ENSMFAG00000053003.1"/>
</dbReference>
<reference evidence="1" key="2">
    <citation type="submission" date="2025-08" db="UniProtKB">
        <authorList>
            <consortium name="Ensembl"/>
        </authorList>
    </citation>
    <scope>IDENTIFICATION</scope>
</reference>
<sequence length="122" mass="13389">IFKLNFIFLRQGLALLPRQECSAGIVAHYSLDLLGSTDPSTSSSQVVRIPDTHHYAHPANFCIFCRDEVSPCCPGWLELLGSSSLFALASQSAGITGVSHHAQPEFFSFFVSRISTKGRIEF</sequence>
<organism evidence="1 2">
    <name type="scientific">Macaca fascicularis</name>
    <name type="common">Crab-eating macaque</name>
    <name type="synonym">Cynomolgus monkey</name>
    <dbReference type="NCBI Taxonomy" id="9541"/>
    <lineage>
        <taxon>Eukaryota</taxon>
        <taxon>Metazoa</taxon>
        <taxon>Chordata</taxon>
        <taxon>Craniata</taxon>
        <taxon>Vertebrata</taxon>
        <taxon>Euteleostomi</taxon>
        <taxon>Mammalia</taxon>
        <taxon>Eutheria</taxon>
        <taxon>Euarchontoglires</taxon>
        <taxon>Primates</taxon>
        <taxon>Haplorrhini</taxon>
        <taxon>Catarrhini</taxon>
        <taxon>Cercopithecidae</taxon>
        <taxon>Cercopithecinae</taxon>
        <taxon>Macaca</taxon>
    </lineage>
</organism>
<dbReference type="AlphaFoldDB" id="A0A7N9D581"/>
<protein>
    <submittedName>
        <fullName evidence="1">Uncharacterized protein</fullName>
    </submittedName>
</protein>
<reference evidence="1" key="3">
    <citation type="submission" date="2025-09" db="UniProtKB">
        <authorList>
            <consortium name="Ensembl"/>
        </authorList>
    </citation>
    <scope>IDENTIFICATION</scope>
</reference>
<keyword evidence="2" id="KW-1185">Reference proteome</keyword>
<evidence type="ECO:0000313" key="1">
    <source>
        <dbReference type="Ensembl" id="ENSMFAP00000060501.1"/>
    </source>
</evidence>
<dbReference type="PANTHER" id="PTHR12138:SF157">
    <property type="entry name" value="SECRETED PROTEIN"/>
    <property type="match status" value="1"/>
</dbReference>
<proteinExistence type="predicted"/>
<accession>A0A7N9D581</accession>
<reference evidence="1 2" key="1">
    <citation type="submission" date="2013-03" db="EMBL/GenBank/DDBJ databases">
        <authorList>
            <person name="Warren W."/>
            <person name="Wilson R.K."/>
        </authorList>
    </citation>
    <scope>NUCLEOTIDE SEQUENCE</scope>
</reference>
<dbReference type="Proteomes" id="UP000233100">
    <property type="component" value="Chromosome 7"/>
</dbReference>
<dbReference type="PRINTS" id="PR02045">
    <property type="entry name" value="F138DOMAIN"/>
</dbReference>